<dbReference type="eggNOG" id="ENOG502QRJZ">
    <property type="taxonomic scope" value="Eukaryota"/>
</dbReference>
<dbReference type="OMA" id="SICHWYF"/>
<name>B8M529_TALSN</name>
<protein>
    <submittedName>
        <fullName evidence="4">NACHT domain protein</fullName>
    </submittedName>
</protein>
<feature type="domain" description="Fungal STAND N-terminal Goodbye" evidence="2">
    <location>
        <begin position="19"/>
        <end position="139"/>
    </location>
</feature>
<dbReference type="Gene3D" id="3.40.50.300">
    <property type="entry name" value="P-loop containing nucleotide triphosphate hydrolases"/>
    <property type="match status" value="1"/>
</dbReference>
<keyword evidence="5" id="KW-1185">Reference proteome</keyword>
<dbReference type="Proteomes" id="UP000001745">
    <property type="component" value="Unassembled WGS sequence"/>
</dbReference>
<evidence type="ECO:0000313" key="4">
    <source>
        <dbReference type="EMBL" id="EED19635.1"/>
    </source>
</evidence>
<dbReference type="InterPro" id="IPR027417">
    <property type="entry name" value="P-loop_NTPase"/>
</dbReference>
<dbReference type="InterPro" id="IPR031350">
    <property type="entry name" value="Goodbye_dom"/>
</dbReference>
<dbReference type="Pfam" id="PF24883">
    <property type="entry name" value="NPHP3_N"/>
    <property type="match status" value="1"/>
</dbReference>
<dbReference type="GeneID" id="8099032"/>
<organism evidence="4 5">
    <name type="scientific">Talaromyces stipitatus (strain ATCC 10500 / CBS 375.48 / QM 6759 / NRRL 1006)</name>
    <name type="common">Penicillium stipitatum</name>
    <dbReference type="NCBI Taxonomy" id="441959"/>
    <lineage>
        <taxon>Eukaryota</taxon>
        <taxon>Fungi</taxon>
        <taxon>Dikarya</taxon>
        <taxon>Ascomycota</taxon>
        <taxon>Pezizomycotina</taxon>
        <taxon>Eurotiomycetes</taxon>
        <taxon>Eurotiomycetidae</taxon>
        <taxon>Eurotiales</taxon>
        <taxon>Trichocomaceae</taxon>
        <taxon>Talaromyces</taxon>
        <taxon>Talaromyces sect. Talaromyces</taxon>
    </lineage>
</organism>
<dbReference type="Gene3D" id="1.25.40.10">
    <property type="entry name" value="Tetratricopeptide repeat domain"/>
    <property type="match status" value="1"/>
</dbReference>
<dbReference type="VEuPathDB" id="FungiDB:TSTA_029130"/>
<proteinExistence type="predicted"/>
<gene>
    <name evidence="4" type="ORF">TSTA_029130</name>
</gene>
<evidence type="ECO:0000259" key="3">
    <source>
        <dbReference type="Pfam" id="PF24883"/>
    </source>
</evidence>
<dbReference type="RefSeq" id="XP_002480069.1">
    <property type="nucleotide sequence ID" value="XM_002480024.1"/>
</dbReference>
<sequence length="1218" mass="136963">MATTRTSNESSTNDLSSLWHAACNNYAKETGITINDEEFPRVSGPEQLSHQLDAEEAHFQNFRTKKSPLLHTMQTILVPFENWGDLIGDAVAAAFPPASSIMGAMLLLIRSARKVSESFDMITDLFQKLSNFALRLDIYKGVPLSKGIQIIIVKILVNFRVCAASQKLLKAGSFRARLSKWAKNIFVEDISVSSLLAELQGLTSQEDKMISAQNLNLTHQALKNTADLLERDNVKSDRDRLNKVRDKLKPVSASSQVHSAISSSRIPGSGKWINDRIKSWWQSSQPILWLHGGPAVGKSYLAAKIIDDLTNAEISSMPVVASFFCKNNDIDLRSMNKALRTLAWQVAAQLPRFADHAEDFCLKADLADTYSVWWKLLLKFFTGGASDVSVWFVINGIDEVDPEEQNLLFDLLEKTYSLEEQSQVSFSLRFVLLSRDSVRSSLEEHLLGWVPDIEITNSQNKEDLHRYIYQKLQRASLFKGSSKLLDEIVDDIRESAEGLWEWANLVIKSVLHCSTKGQIRRVVKTMPRGISAMLSQELQRLARQLSADMLPDELNCVEESGQIQQLNLILSFIMLEDEVLNVEDNLRIEYSSLFVVRDAGEAEGYFKDDFIVTLRHSSFYEFFKTSGQRENGPIHVDPERAEASLVFVLLHALHGTDTSKPETYKSLGLIETYADSFLPLHLTSANPENAGNLQDEISALILDVFAKDIERGHPFVSAYYVYGDSYSLIAWSWVTDFGYYWFDAGGYNIANERAQQVLKWLLPAAREIFEECARYSVSASDMCPFTILFSPLAVSLSRHWLAPDVIEARDGCAHSIPIVLNIFGEMAGNLDPSRHYGQAASPESTAPDVVKRTTRVEDYVSSSRILLVAKLQQHEMTTSWHTRVGQALLSHSYFRESLEHFEKSLSTDEKSRTLSSESLSVIHRNMASACFAIGMYKEAVEHNKLADTLGGTSTAVDFILSGGHIRHLLNAAQLEYIANMPNQAVAKANEAWQAYLEREDDRDWYLWINFLFIFLGLEQPHLLRPVFELALSHFQELSRQNIEVDGLAEHIIDPGARRLRTTYKAIRFGLTPDDEKCLQLMAWAVKRITSCDDILPKLKFLIGTALFEKGQFATGILNWYEAVTDSNPNPVSWQTEPAQERSLSYMAAVCLYHPEISFCSGNPLTLDSDAEFGDICLIISSWLRDSGDHTNARKALCGRVKKCISLLSDDDPSNDCDA</sequence>
<dbReference type="InterPro" id="IPR056884">
    <property type="entry name" value="NPHP3-like_N"/>
</dbReference>
<dbReference type="PANTHER" id="PTHR10039:SF17">
    <property type="entry name" value="FUNGAL STAND N-TERMINAL GOODBYE DOMAIN-CONTAINING PROTEIN-RELATED"/>
    <property type="match status" value="1"/>
</dbReference>
<dbReference type="SUPFAM" id="SSF52540">
    <property type="entry name" value="P-loop containing nucleoside triphosphate hydrolases"/>
    <property type="match status" value="1"/>
</dbReference>
<dbReference type="AlphaFoldDB" id="B8M529"/>
<keyword evidence="1" id="KW-0677">Repeat</keyword>
<reference evidence="5" key="1">
    <citation type="journal article" date="2015" name="Genome Announc.">
        <title>Genome sequence of the AIDS-associated pathogen Penicillium marneffei (ATCC18224) and its near taxonomic relative Talaromyces stipitatus (ATCC10500).</title>
        <authorList>
            <person name="Nierman W.C."/>
            <person name="Fedorova-Abrams N.D."/>
            <person name="Andrianopoulos A."/>
        </authorList>
    </citation>
    <scope>NUCLEOTIDE SEQUENCE [LARGE SCALE GENOMIC DNA]</scope>
    <source>
        <strain evidence="5">ATCC 10500 / CBS 375.48 / QM 6759 / NRRL 1006</strain>
    </source>
</reference>
<dbReference type="Pfam" id="PF17109">
    <property type="entry name" value="Goodbye"/>
    <property type="match status" value="1"/>
</dbReference>
<dbReference type="HOGENOM" id="CLU_253650_0_0_1"/>
<dbReference type="InterPro" id="IPR011990">
    <property type="entry name" value="TPR-like_helical_dom_sf"/>
</dbReference>
<dbReference type="OrthoDB" id="448455at2759"/>
<dbReference type="SUPFAM" id="SSF48452">
    <property type="entry name" value="TPR-like"/>
    <property type="match status" value="1"/>
</dbReference>
<dbReference type="PhylomeDB" id="B8M529"/>
<evidence type="ECO:0000313" key="5">
    <source>
        <dbReference type="Proteomes" id="UP000001745"/>
    </source>
</evidence>
<dbReference type="EMBL" id="EQ962654">
    <property type="protein sequence ID" value="EED19635.1"/>
    <property type="molecule type" value="Genomic_DNA"/>
</dbReference>
<feature type="domain" description="Nephrocystin 3-like N-terminal" evidence="3">
    <location>
        <begin position="268"/>
        <end position="435"/>
    </location>
</feature>
<evidence type="ECO:0000256" key="1">
    <source>
        <dbReference type="ARBA" id="ARBA00022737"/>
    </source>
</evidence>
<accession>B8M529</accession>
<evidence type="ECO:0000259" key="2">
    <source>
        <dbReference type="Pfam" id="PF17109"/>
    </source>
</evidence>
<dbReference type="PANTHER" id="PTHR10039">
    <property type="entry name" value="AMELOGENIN"/>
    <property type="match status" value="1"/>
</dbReference>
<dbReference type="InParanoid" id="B8M529"/>